<dbReference type="Proteomes" id="UP000007076">
    <property type="component" value="Chromosome"/>
</dbReference>
<keyword evidence="2" id="KW-0472">Membrane</keyword>
<dbReference type="STRING" id="452652.KSE_34060"/>
<feature type="compositionally biased region" description="Low complexity" evidence="1">
    <location>
        <begin position="537"/>
        <end position="548"/>
    </location>
</feature>
<dbReference type="KEGG" id="ksk:KSE_34060"/>
<sequence>MQHPRSRTLAASAALTVLALGAFAVPAQAAEQITLDAVPALSLPTDQADGTTLFIDARGTATTDGDLVVTYDTTGLAGIASLTPESGTSHACTTAGQLVTCTYRHYSAPGHPEFGMQFQPRLTALKGAPANTAGHLKVSQSWKGAAPQSIDVAVYAGGPRLAFAKDFDSSARPAGKPGTVLKQSLEITNKGPLESGRLVVAAELSPGLTFEKKFANCSYGTSRNTDPRFNAGSAAICTINTSVRPGQQVTVNPLEFKVGADALYPDIQFYAVPETDTLVYLNRGFTFTPASGTGERLTVQGVPETEGTKPGPPNLPGGENDGRDSVIVQYRVDSTADFAVLGTWTPSAGGRKGVLKTGVHNNGPASVAYARSGNAVAAELVTLPAGVTVDGQLPDGCSVREELPNVVTCHTTAFVGNGTEQTFDLPLAVADPAAAPKVLLGVTTEDGGYNNRVEPLEFDSENADNTAVVALGTTGSTAAPTTKPGGGTGSTGSTTGGGSTAGGGSTTGGNGGATATATASATSSAPATGSTGGTTGSTGSTAGGNLASTGGGQGTGTMLGLGIGAVVLGGGTILAVSRRRGARQR</sequence>
<evidence type="ECO:0000256" key="2">
    <source>
        <dbReference type="SAM" id="Phobius"/>
    </source>
</evidence>
<organism evidence="4 5">
    <name type="scientific">Kitasatospora setae (strain ATCC 33774 / DSM 43861 / JCM 3304 / KCC A-0304 / NBRC 14216 / KM-6054)</name>
    <name type="common">Streptomyces setae</name>
    <dbReference type="NCBI Taxonomy" id="452652"/>
    <lineage>
        <taxon>Bacteria</taxon>
        <taxon>Bacillati</taxon>
        <taxon>Actinomycetota</taxon>
        <taxon>Actinomycetes</taxon>
        <taxon>Kitasatosporales</taxon>
        <taxon>Streptomycetaceae</taxon>
        <taxon>Kitasatospora</taxon>
    </lineage>
</organism>
<feature type="transmembrane region" description="Helical" evidence="2">
    <location>
        <begin position="558"/>
        <end position="576"/>
    </location>
</feature>
<dbReference type="AlphaFoldDB" id="E4NDD2"/>
<evidence type="ECO:0000313" key="5">
    <source>
        <dbReference type="Proteomes" id="UP000007076"/>
    </source>
</evidence>
<feature type="region of interest" description="Disordered" evidence="1">
    <location>
        <begin position="301"/>
        <end position="321"/>
    </location>
</feature>
<proteinExistence type="predicted"/>
<evidence type="ECO:0000313" key="4">
    <source>
        <dbReference type="EMBL" id="BAJ29213.1"/>
    </source>
</evidence>
<feature type="chain" id="PRO_5003185176" description="Gram-positive cocci surface proteins LPxTG domain-containing protein" evidence="3">
    <location>
        <begin position="30"/>
        <end position="585"/>
    </location>
</feature>
<feature type="compositionally biased region" description="Low complexity" evidence="1">
    <location>
        <begin position="474"/>
        <end position="483"/>
    </location>
</feature>
<keyword evidence="5" id="KW-1185">Reference proteome</keyword>
<evidence type="ECO:0008006" key="6">
    <source>
        <dbReference type="Google" id="ProtNLM"/>
    </source>
</evidence>
<feature type="compositionally biased region" description="Gly residues" evidence="1">
    <location>
        <begin position="484"/>
        <end position="512"/>
    </location>
</feature>
<keyword evidence="2" id="KW-1133">Transmembrane helix</keyword>
<keyword evidence="3" id="KW-0732">Signal</keyword>
<feature type="region of interest" description="Disordered" evidence="1">
    <location>
        <begin position="474"/>
        <end position="549"/>
    </location>
</feature>
<name>E4NDD2_KITSK</name>
<dbReference type="EMBL" id="AP010968">
    <property type="protein sequence ID" value="BAJ29213.1"/>
    <property type="molecule type" value="Genomic_DNA"/>
</dbReference>
<feature type="signal peptide" evidence="3">
    <location>
        <begin position="1"/>
        <end position="29"/>
    </location>
</feature>
<dbReference type="RefSeq" id="WP_014136520.1">
    <property type="nucleotide sequence ID" value="NC_016109.1"/>
</dbReference>
<dbReference type="HOGENOM" id="CLU_470736_0_0_11"/>
<gene>
    <name evidence="4" type="ordered locus">KSE_34060</name>
</gene>
<accession>E4NDD2</accession>
<protein>
    <recommendedName>
        <fullName evidence="6">Gram-positive cocci surface proteins LPxTG domain-containing protein</fullName>
    </recommendedName>
</protein>
<evidence type="ECO:0000256" key="3">
    <source>
        <dbReference type="SAM" id="SignalP"/>
    </source>
</evidence>
<dbReference type="eggNOG" id="ENOG503426H">
    <property type="taxonomic scope" value="Bacteria"/>
</dbReference>
<evidence type="ECO:0000256" key="1">
    <source>
        <dbReference type="SAM" id="MobiDB-lite"/>
    </source>
</evidence>
<feature type="compositionally biased region" description="Low complexity" evidence="1">
    <location>
        <begin position="513"/>
        <end position="529"/>
    </location>
</feature>
<dbReference type="PATRIC" id="fig|452652.3.peg.3412"/>
<reference evidence="4 5" key="1">
    <citation type="journal article" date="2010" name="DNA Res.">
        <title>Genome sequence of Kitasatospora setae NBRC 14216T: an evolutionary snapshot of the family Streptomycetaceae.</title>
        <authorList>
            <person name="Ichikawa N."/>
            <person name="Oguchi A."/>
            <person name="Ikeda H."/>
            <person name="Ishikawa J."/>
            <person name="Kitani S."/>
            <person name="Watanabe Y."/>
            <person name="Nakamura S."/>
            <person name="Katano Y."/>
            <person name="Kishi E."/>
            <person name="Sasagawa M."/>
            <person name="Ankai A."/>
            <person name="Fukui S."/>
            <person name="Hashimoto Y."/>
            <person name="Kamata S."/>
            <person name="Otoguro M."/>
            <person name="Tanikawa S."/>
            <person name="Nihira T."/>
            <person name="Horinouchi S."/>
            <person name="Ohnishi Y."/>
            <person name="Hayakawa M."/>
            <person name="Kuzuyama T."/>
            <person name="Arisawa A."/>
            <person name="Nomoto F."/>
            <person name="Miura H."/>
            <person name="Takahashi Y."/>
            <person name="Fujita N."/>
        </authorList>
    </citation>
    <scope>NUCLEOTIDE SEQUENCE [LARGE SCALE GENOMIC DNA]</scope>
    <source>
        <strain evidence="5">ATCC 33774 / DSM 43861 / JCM 3304 / KCC A-0304 / NBRC 14216 / KM-6054</strain>
    </source>
</reference>
<keyword evidence="2" id="KW-0812">Transmembrane</keyword>